<gene>
    <name evidence="1" type="ORF">SAMN07250955_105103</name>
</gene>
<keyword evidence="2" id="KW-1185">Reference proteome</keyword>
<evidence type="ECO:0000313" key="1">
    <source>
        <dbReference type="EMBL" id="SNB66427.1"/>
    </source>
</evidence>
<dbReference type="RefSeq" id="WP_088561122.1">
    <property type="nucleotide sequence ID" value="NZ_FYEH01000005.1"/>
</dbReference>
<proteinExistence type="predicted"/>
<dbReference type="AlphaFoldDB" id="A0A212R359"/>
<accession>A0A212R359</accession>
<reference evidence="1 2" key="1">
    <citation type="submission" date="2017-06" db="EMBL/GenBank/DDBJ databases">
        <authorList>
            <person name="Kim H.J."/>
            <person name="Triplett B.A."/>
        </authorList>
    </citation>
    <scope>NUCLEOTIDE SEQUENCE [LARGE SCALE GENOMIC DNA]</scope>
    <source>
        <strain evidence="1 2">B29T1</strain>
    </source>
</reference>
<dbReference type="EMBL" id="FYEH01000005">
    <property type="protein sequence ID" value="SNB66427.1"/>
    <property type="molecule type" value="Genomic_DNA"/>
</dbReference>
<sequence>MVVLFNAGGIVDVSNAESFVSAVSTAAPDAAPAIVLSGVPTQICSALSFSDMASQSASLVDKTADDNGRAYRVAIAAGGAEVRIAESCDGHRAFRSGSGHECFGEGPVALAIAFCTAGVATDPNDRPRHHE</sequence>
<evidence type="ECO:0000313" key="2">
    <source>
        <dbReference type="Proteomes" id="UP000197065"/>
    </source>
</evidence>
<dbReference type="Proteomes" id="UP000197065">
    <property type="component" value="Unassembled WGS sequence"/>
</dbReference>
<organism evidence="1 2">
    <name type="scientific">Arboricoccus pini</name>
    <dbReference type="NCBI Taxonomy" id="1963835"/>
    <lineage>
        <taxon>Bacteria</taxon>
        <taxon>Pseudomonadati</taxon>
        <taxon>Pseudomonadota</taxon>
        <taxon>Alphaproteobacteria</taxon>
        <taxon>Geminicoccales</taxon>
        <taxon>Geminicoccaceae</taxon>
        <taxon>Arboricoccus</taxon>
    </lineage>
</organism>
<name>A0A212R359_9PROT</name>
<protein>
    <submittedName>
        <fullName evidence="1">Uncharacterized protein</fullName>
    </submittedName>
</protein>